<evidence type="ECO:0000256" key="1">
    <source>
        <dbReference type="SAM" id="MobiDB-lite"/>
    </source>
</evidence>
<dbReference type="Pfam" id="PF00665">
    <property type="entry name" value="rve"/>
    <property type="match status" value="1"/>
</dbReference>
<dbReference type="Proteomes" id="UP001497623">
    <property type="component" value="Unassembled WGS sequence"/>
</dbReference>
<name>A0AAV2SKR5_MEGNR</name>
<feature type="compositionally biased region" description="Basic and acidic residues" evidence="1">
    <location>
        <begin position="293"/>
        <end position="309"/>
    </location>
</feature>
<sequence length="592" mass="65437">MPLANTFNEVLAMDLKVWCSNIFLVMVDLCTRFCAATVVKNKMPSTIISGVFRSWITIFGAPAKILTDNGGEFNNPELRELGASFNVKIMATAAESPWSNGVCERLNGVIGTLVSKVSEDANCDVHMALAWSVAARNACDNNFGFSPNQLVFGFNPALPSVFTDKLPALENVLASDIVRRNLNAMHSARQSFVKLESEEKLKRAYKANVRTTLIDDLNVGDEVYYKRNAQDKWEGPANVIGMQGKQIVVRNGSMISRVHSTRLTQCPGDDTVSTDLGPKDPTENGDLTGNDNLRGDQEPENSIKSRDQISEDLGPGASNGNRDHFGDGNLREDPGPMDPDKIKNRIAEDLGDKDQFCGKSGLWKKGQRFQGIDPLTGEGISGKILGRAGKVTGRNKDCYNVIFDNTGWTGWYALNTLKDLSPLPEGKESIILYSDATVTAAKEAEIKSWSDNEVFVRVPNDGQRTISVRWVITEKAVSNGQSTVKARLVARGFEEDTSTLQKDSPTCSKESIRILVALASSKRWLCHTVDVKSAYLQGDPIERKVYLKPPKDFDDDTLWLLKRQFMVYAMLQEHGIPGWLKLYKNLVVCNVL</sequence>
<dbReference type="GO" id="GO:0003676">
    <property type="term" value="F:nucleic acid binding"/>
    <property type="evidence" value="ECO:0007669"/>
    <property type="project" value="InterPro"/>
</dbReference>
<proteinExistence type="predicted"/>
<reference evidence="3 4" key="1">
    <citation type="submission" date="2024-05" db="EMBL/GenBank/DDBJ databases">
        <authorList>
            <person name="Wallberg A."/>
        </authorList>
    </citation>
    <scope>NUCLEOTIDE SEQUENCE [LARGE SCALE GENOMIC DNA]</scope>
</reference>
<keyword evidence="4" id="KW-1185">Reference proteome</keyword>
<dbReference type="InterPro" id="IPR050951">
    <property type="entry name" value="Retrovirus_Pol_polyprotein"/>
</dbReference>
<dbReference type="EMBL" id="CAXKWB010074500">
    <property type="protein sequence ID" value="CAL4198222.1"/>
    <property type="molecule type" value="Genomic_DNA"/>
</dbReference>
<protein>
    <recommendedName>
        <fullName evidence="2">Integrase catalytic domain-containing protein</fullName>
    </recommendedName>
</protein>
<evidence type="ECO:0000313" key="4">
    <source>
        <dbReference type="Proteomes" id="UP001497623"/>
    </source>
</evidence>
<accession>A0AAV2SKR5</accession>
<comment type="caution">
    <text evidence="3">The sequence shown here is derived from an EMBL/GenBank/DDBJ whole genome shotgun (WGS) entry which is preliminary data.</text>
</comment>
<dbReference type="PANTHER" id="PTHR37984">
    <property type="entry name" value="PROTEIN CBG26694"/>
    <property type="match status" value="1"/>
</dbReference>
<dbReference type="InterPro" id="IPR036397">
    <property type="entry name" value="RNaseH_sf"/>
</dbReference>
<feature type="compositionally biased region" description="Basic and acidic residues" evidence="1">
    <location>
        <begin position="321"/>
        <end position="349"/>
    </location>
</feature>
<feature type="region of interest" description="Disordered" evidence="1">
    <location>
        <begin position="260"/>
        <end position="349"/>
    </location>
</feature>
<dbReference type="AlphaFoldDB" id="A0AAV2SKR5"/>
<dbReference type="GO" id="GO:0015074">
    <property type="term" value="P:DNA integration"/>
    <property type="evidence" value="ECO:0007669"/>
    <property type="project" value="InterPro"/>
</dbReference>
<evidence type="ECO:0000259" key="2">
    <source>
        <dbReference type="PROSITE" id="PS50994"/>
    </source>
</evidence>
<organism evidence="3 4">
    <name type="scientific">Meganyctiphanes norvegica</name>
    <name type="common">Northern krill</name>
    <name type="synonym">Thysanopoda norvegica</name>
    <dbReference type="NCBI Taxonomy" id="48144"/>
    <lineage>
        <taxon>Eukaryota</taxon>
        <taxon>Metazoa</taxon>
        <taxon>Ecdysozoa</taxon>
        <taxon>Arthropoda</taxon>
        <taxon>Crustacea</taxon>
        <taxon>Multicrustacea</taxon>
        <taxon>Malacostraca</taxon>
        <taxon>Eumalacostraca</taxon>
        <taxon>Eucarida</taxon>
        <taxon>Euphausiacea</taxon>
        <taxon>Euphausiidae</taxon>
        <taxon>Meganyctiphanes</taxon>
    </lineage>
</organism>
<dbReference type="InterPro" id="IPR012337">
    <property type="entry name" value="RNaseH-like_sf"/>
</dbReference>
<dbReference type="InterPro" id="IPR001584">
    <property type="entry name" value="Integrase_cat-core"/>
</dbReference>
<gene>
    <name evidence="3" type="ORF">MNOR_LOCUS37349</name>
</gene>
<dbReference type="InterPro" id="IPR013103">
    <property type="entry name" value="RVT_2"/>
</dbReference>
<dbReference type="Gene3D" id="3.30.420.10">
    <property type="entry name" value="Ribonuclease H-like superfamily/Ribonuclease H"/>
    <property type="match status" value="1"/>
</dbReference>
<evidence type="ECO:0000313" key="3">
    <source>
        <dbReference type="EMBL" id="CAL4198222.1"/>
    </source>
</evidence>
<dbReference type="PROSITE" id="PS50994">
    <property type="entry name" value="INTEGRASE"/>
    <property type="match status" value="1"/>
</dbReference>
<dbReference type="SUPFAM" id="SSF53098">
    <property type="entry name" value="Ribonuclease H-like"/>
    <property type="match status" value="1"/>
</dbReference>
<feature type="domain" description="Integrase catalytic" evidence="2">
    <location>
        <begin position="1"/>
        <end position="164"/>
    </location>
</feature>
<dbReference type="Pfam" id="PF07727">
    <property type="entry name" value="RVT_2"/>
    <property type="match status" value="1"/>
</dbReference>
<dbReference type="PANTHER" id="PTHR37984:SF5">
    <property type="entry name" value="PROTEIN NYNRIN-LIKE"/>
    <property type="match status" value="1"/>
</dbReference>